<evidence type="ECO:0000313" key="18">
    <source>
        <dbReference type="EMBL" id="MBI8989933.1"/>
    </source>
</evidence>
<dbReference type="InterPro" id="IPR042097">
    <property type="entry name" value="Aminopeptidase_N-like_N_sf"/>
</dbReference>
<dbReference type="Gene3D" id="1.10.390.10">
    <property type="entry name" value="Neutral Protease Domain 2"/>
    <property type="match status" value="1"/>
</dbReference>
<dbReference type="PRINTS" id="PR00756">
    <property type="entry name" value="ALADIPTASE"/>
</dbReference>
<evidence type="ECO:0000256" key="12">
    <source>
        <dbReference type="ARBA" id="ARBA00029811"/>
    </source>
</evidence>
<evidence type="ECO:0000256" key="2">
    <source>
        <dbReference type="ARBA" id="ARBA00004496"/>
    </source>
</evidence>
<evidence type="ECO:0000256" key="8">
    <source>
        <dbReference type="ARBA" id="ARBA00022723"/>
    </source>
</evidence>
<name>A0A934MBF9_9CORY</name>
<comment type="cofactor">
    <cofactor evidence="15">
        <name>Zn(2+)</name>
        <dbReference type="ChEBI" id="CHEBI:29105"/>
    </cofactor>
    <text evidence="15">Binds 1 zinc ion per subunit.</text>
</comment>
<comment type="subcellular location">
    <subcellularLocation>
        <location evidence="2">Cytoplasm</location>
    </subcellularLocation>
</comment>
<keyword evidence="11" id="KW-0482">Metalloprotease</keyword>
<dbReference type="SUPFAM" id="SSF63737">
    <property type="entry name" value="Leukotriene A4 hydrolase N-terminal domain"/>
    <property type="match status" value="1"/>
</dbReference>
<evidence type="ECO:0000256" key="5">
    <source>
        <dbReference type="ARBA" id="ARBA00015611"/>
    </source>
</evidence>
<comment type="caution">
    <text evidence="18">The sequence shown here is derived from an EMBL/GenBank/DDBJ whole genome shotgun (WGS) entry which is preliminary data.</text>
</comment>
<feature type="domain" description="Aminopeptidase N-like N-terminal" evidence="17">
    <location>
        <begin position="30"/>
        <end position="207"/>
    </location>
</feature>
<sequence length="479" mass="53430">MTSQRLRNSPIPGTRDSYTGVDFNLGFHIRHYRLDLDYRVEPNRLAGTATLDMVNYLPLKQLTLDLGPSLKVGRITATGSGGVHVGLTRWRHARGKLLLTFDTEIPVDSEFTLSVTYAGSPRPVRSPWGTLGWEELENGSLVASQPCGAPSWFPCDDTPDEKARYDILVSADNPYAVICNGELVERRRSGSRTSWHYRTEHAMATYLATVQVGQYTEFDAADFDPRLSGPAPTAPPAPVPVSVFLPAGTAPAARVEFADQVEMLRLFTRLFGPYPFARYKVVVTEDSLEIPLEAQGLSIFGSNHIDGRKEQERLIAHELSHQWFGNSLGLAQWNDIWLNEGFACYAEWLWFEHSAGVPAAESARRHHRMLSRLPEDVLLADPGPKLMFDDRVYKRGALVVHALRCLIDDDDVFFAAIRRYTTANRHTVVEPIDLRTVMTAACAEVGVPVVELTALWNSWLHELPLPPFPEPRSGARSAA</sequence>
<dbReference type="Proteomes" id="UP000645966">
    <property type="component" value="Unassembled WGS sequence"/>
</dbReference>
<dbReference type="Pfam" id="PF01433">
    <property type="entry name" value="Peptidase_M1"/>
    <property type="match status" value="1"/>
</dbReference>
<evidence type="ECO:0000259" key="17">
    <source>
        <dbReference type="Pfam" id="PF17900"/>
    </source>
</evidence>
<proteinExistence type="inferred from homology"/>
<evidence type="ECO:0000259" key="16">
    <source>
        <dbReference type="Pfam" id="PF01433"/>
    </source>
</evidence>
<dbReference type="Pfam" id="PF17900">
    <property type="entry name" value="Peptidase_M1_N"/>
    <property type="match status" value="1"/>
</dbReference>
<dbReference type="SUPFAM" id="SSF55486">
    <property type="entry name" value="Metalloproteases ('zincins'), catalytic domain"/>
    <property type="match status" value="1"/>
</dbReference>
<dbReference type="Gene3D" id="2.60.40.1730">
    <property type="entry name" value="tricorn interacting facor f3 domain"/>
    <property type="match status" value="1"/>
</dbReference>
<feature type="binding site" evidence="15">
    <location>
        <position position="317"/>
    </location>
    <ligand>
        <name>Zn(2+)</name>
        <dbReference type="ChEBI" id="CHEBI:29105"/>
        <note>catalytic</note>
    </ligand>
</feature>
<dbReference type="GO" id="GO:0016285">
    <property type="term" value="F:alanyl aminopeptidase activity"/>
    <property type="evidence" value="ECO:0007669"/>
    <property type="project" value="UniProtKB-EC"/>
</dbReference>
<dbReference type="GO" id="GO:0005737">
    <property type="term" value="C:cytoplasm"/>
    <property type="evidence" value="ECO:0007669"/>
    <property type="project" value="UniProtKB-SubCell"/>
</dbReference>
<evidence type="ECO:0000256" key="14">
    <source>
        <dbReference type="PIRSR" id="PIRSR634015-1"/>
    </source>
</evidence>
<dbReference type="GO" id="GO:0008237">
    <property type="term" value="F:metallopeptidase activity"/>
    <property type="evidence" value="ECO:0007669"/>
    <property type="project" value="UniProtKB-KW"/>
</dbReference>
<dbReference type="InterPro" id="IPR001930">
    <property type="entry name" value="Peptidase_M1"/>
</dbReference>
<keyword evidence="7" id="KW-0645">Protease</keyword>
<keyword evidence="19" id="KW-1185">Reference proteome</keyword>
<feature type="active site" description="Proton acceptor" evidence="14">
    <location>
        <position position="318"/>
    </location>
</feature>
<gene>
    <name evidence="18" type="ORF">JDV75_09220</name>
</gene>
<evidence type="ECO:0000256" key="6">
    <source>
        <dbReference type="ARBA" id="ARBA00022490"/>
    </source>
</evidence>
<evidence type="ECO:0000256" key="7">
    <source>
        <dbReference type="ARBA" id="ARBA00022670"/>
    </source>
</evidence>
<feature type="binding site" evidence="15">
    <location>
        <position position="340"/>
    </location>
    <ligand>
        <name>Zn(2+)</name>
        <dbReference type="ChEBI" id="CHEBI:29105"/>
        <note>catalytic</note>
    </ligand>
</feature>
<dbReference type="AlphaFoldDB" id="A0A934MBF9"/>
<comment type="catalytic activity">
    <reaction evidence="1">
        <text>Release of an N-terminal amino acid, Xaa-|-Yaa- from a peptide, amide or arylamide. Xaa is preferably Ala, but may be most amino acids including Pro (slow action). When a terminal hydrophobic residue is followed by a prolyl residue, the two may be released as an intact Xaa-Pro dipeptide.</text>
        <dbReference type="EC" id="3.4.11.2"/>
    </reaction>
</comment>
<organism evidence="18 19">
    <name type="scientific">Corynebacterium meridianum</name>
    <dbReference type="NCBI Taxonomy" id="2765363"/>
    <lineage>
        <taxon>Bacteria</taxon>
        <taxon>Bacillati</taxon>
        <taxon>Actinomycetota</taxon>
        <taxon>Actinomycetes</taxon>
        <taxon>Mycobacteriales</taxon>
        <taxon>Corynebacteriaceae</taxon>
        <taxon>Corynebacterium</taxon>
    </lineage>
</organism>
<feature type="binding site" evidence="15">
    <location>
        <position position="321"/>
    </location>
    <ligand>
        <name>Zn(2+)</name>
        <dbReference type="ChEBI" id="CHEBI:29105"/>
        <note>catalytic</note>
    </ligand>
</feature>
<keyword evidence="9" id="KW-0378">Hydrolase</keyword>
<keyword evidence="10 15" id="KW-0862">Zinc</keyword>
<keyword evidence="8 15" id="KW-0479">Metal-binding</keyword>
<evidence type="ECO:0000313" key="19">
    <source>
        <dbReference type="Proteomes" id="UP000645966"/>
    </source>
</evidence>
<feature type="domain" description="Peptidase M1 membrane alanine aminopeptidase" evidence="16">
    <location>
        <begin position="260"/>
        <end position="459"/>
    </location>
</feature>
<evidence type="ECO:0000256" key="9">
    <source>
        <dbReference type="ARBA" id="ARBA00022801"/>
    </source>
</evidence>
<comment type="similarity">
    <text evidence="3">Belongs to the peptidase M1 family.</text>
</comment>
<keyword evidence="6" id="KW-0963">Cytoplasm</keyword>
<evidence type="ECO:0000256" key="15">
    <source>
        <dbReference type="PIRSR" id="PIRSR634015-3"/>
    </source>
</evidence>
<feature type="active site" description="Proton donor" evidence="14">
    <location>
        <position position="393"/>
    </location>
</feature>
<dbReference type="RefSeq" id="WP_198738946.1">
    <property type="nucleotide sequence ID" value="NZ_JAEIOS010000013.1"/>
</dbReference>
<dbReference type="GO" id="GO:0006508">
    <property type="term" value="P:proteolysis"/>
    <property type="evidence" value="ECO:0007669"/>
    <property type="project" value="UniProtKB-KW"/>
</dbReference>
<dbReference type="PANTHER" id="PTHR45726:SF3">
    <property type="entry name" value="LEUKOTRIENE A-4 HYDROLASE"/>
    <property type="match status" value="1"/>
</dbReference>
<protein>
    <recommendedName>
        <fullName evidence="5">Aminopeptidase N</fullName>
        <ecNumber evidence="4">3.4.11.2</ecNumber>
    </recommendedName>
    <alternativeName>
        <fullName evidence="12">Alanine aminopeptidase</fullName>
    </alternativeName>
    <alternativeName>
        <fullName evidence="13">Lysyl aminopeptidase</fullName>
    </alternativeName>
</protein>
<dbReference type="EC" id="3.4.11.2" evidence="4"/>
<evidence type="ECO:0000256" key="1">
    <source>
        <dbReference type="ARBA" id="ARBA00000098"/>
    </source>
</evidence>
<dbReference type="InterPro" id="IPR014782">
    <property type="entry name" value="Peptidase_M1_dom"/>
</dbReference>
<accession>A0A934MBF9</accession>
<dbReference type="PANTHER" id="PTHR45726">
    <property type="entry name" value="LEUKOTRIENE A-4 HYDROLASE"/>
    <property type="match status" value="1"/>
</dbReference>
<evidence type="ECO:0000256" key="13">
    <source>
        <dbReference type="ARBA" id="ARBA00031533"/>
    </source>
</evidence>
<dbReference type="InterPro" id="IPR027268">
    <property type="entry name" value="Peptidase_M4/M1_CTD_sf"/>
</dbReference>
<dbReference type="CDD" id="cd09603">
    <property type="entry name" value="M1_APN_like"/>
    <property type="match status" value="1"/>
</dbReference>
<evidence type="ECO:0000256" key="10">
    <source>
        <dbReference type="ARBA" id="ARBA00022833"/>
    </source>
</evidence>
<dbReference type="InterPro" id="IPR045357">
    <property type="entry name" value="Aminopeptidase_N-like_N"/>
</dbReference>
<dbReference type="GO" id="GO:0008270">
    <property type="term" value="F:zinc ion binding"/>
    <property type="evidence" value="ECO:0007669"/>
    <property type="project" value="InterPro"/>
</dbReference>
<dbReference type="EMBL" id="JAEIOS010000013">
    <property type="protein sequence ID" value="MBI8989933.1"/>
    <property type="molecule type" value="Genomic_DNA"/>
</dbReference>
<reference evidence="18" key="1">
    <citation type="submission" date="2020-12" db="EMBL/GenBank/DDBJ databases">
        <title>Genome public.</title>
        <authorList>
            <person name="Sun Q."/>
        </authorList>
    </citation>
    <scope>NUCLEOTIDE SEQUENCE</scope>
    <source>
        <strain evidence="18">CCM 8863</strain>
    </source>
</reference>
<evidence type="ECO:0000256" key="4">
    <source>
        <dbReference type="ARBA" id="ARBA00012564"/>
    </source>
</evidence>
<dbReference type="InterPro" id="IPR034015">
    <property type="entry name" value="M1_LTA4H"/>
</dbReference>
<evidence type="ECO:0000256" key="3">
    <source>
        <dbReference type="ARBA" id="ARBA00010136"/>
    </source>
</evidence>
<evidence type="ECO:0000256" key="11">
    <source>
        <dbReference type="ARBA" id="ARBA00023049"/>
    </source>
</evidence>